<dbReference type="Proteomes" id="UP000008372">
    <property type="component" value="Unassembled WGS sequence"/>
</dbReference>
<sequence length="125" mass="13786">MPQDHKAAAIWFERAAKQGNASAQKNLGSMYEIGEGVPLDHKAAVTWYERAAEQGNTAAQISLGVMYARGEGLLQDYVKAHMWFNIAAANGVSDATVARTKMAELMVPSQIQEAQKLAREWTEKY</sequence>
<evidence type="ECO:0000313" key="2">
    <source>
        <dbReference type="Proteomes" id="UP000008372"/>
    </source>
</evidence>
<dbReference type="InterPro" id="IPR050767">
    <property type="entry name" value="Sel1_AlgK"/>
</dbReference>
<dbReference type="Pfam" id="PF08238">
    <property type="entry name" value="Sel1"/>
    <property type="match status" value="3"/>
</dbReference>
<dbReference type="InterPro" id="IPR006597">
    <property type="entry name" value="Sel1-like"/>
</dbReference>
<dbReference type="SUPFAM" id="SSF81901">
    <property type="entry name" value="HCP-like"/>
    <property type="match status" value="1"/>
</dbReference>
<dbReference type="InterPro" id="IPR011990">
    <property type="entry name" value="TPR-like_helical_dom_sf"/>
</dbReference>
<name>A0ABQ0IAC2_9ALTE</name>
<organism evidence="1 2">
    <name type="scientific">Paraglaciecola agarilytica NO2</name>
    <dbReference type="NCBI Taxonomy" id="1125747"/>
    <lineage>
        <taxon>Bacteria</taxon>
        <taxon>Pseudomonadati</taxon>
        <taxon>Pseudomonadota</taxon>
        <taxon>Gammaproteobacteria</taxon>
        <taxon>Alteromonadales</taxon>
        <taxon>Alteromonadaceae</taxon>
        <taxon>Paraglaciecola</taxon>
    </lineage>
</organism>
<dbReference type="PANTHER" id="PTHR11102:SF160">
    <property type="entry name" value="ERAD-ASSOCIATED E3 UBIQUITIN-PROTEIN LIGASE COMPONENT HRD3"/>
    <property type="match status" value="1"/>
</dbReference>
<dbReference type="SMART" id="SM00671">
    <property type="entry name" value="SEL1"/>
    <property type="match status" value="2"/>
</dbReference>
<dbReference type="Gene3D" id="1.25.40.10">
    <property type="entry name" value="Tetratricopeptide repeat domain"/>
    <property type="match status" value="1"/>
</dbReference>
<dbReference type="EMBL" id="BAEK01000054">
    <property type="protein sequence ID" value="GAC06207.1"/>
    <property type="molecule type" value="Genomic_DNA"/>
</dbReference>
<keyword evidence="2" id="KW-1185">Reference proteome</keyword>
<proteinExistence type="predicted"/>
<reference evidence="1 2" key="1">
    <citation type="journal article" date="2014" name="Environ. Microbiol.">
        <title>Comparative genomics of the marine bacterial genus Glaciecola reveals the high degree of genomic diversity and genomic characteristic for cold adaptation.</title>
        <authorList>
            <person name="Qin Q.L."/>
            <person name="Xie B.B."/>
            <person name="Yu Y."/>
            <person name="Shu Y.L."/>
            <person name="Rong J.C."/>
            <person name="Zhang Y.J."/>
            <person name="Zhao D.L."/>
            <person name="Chen X.L."/>
            <person name="Zhang X.Y."/>
            <person name="Chen B."/>
            <person name="Zhou B.C."/>
            <person name="Zhang Y.Z."/>
        </authorList>
    </citation>
    <scope>NUCLEOTIDE SEQUENCE [LARGE SCALE GENOMIC DNA]</scope>
    <source>
        <strain evidence="1 2">NO2</strain>
    </source>
</reference>
<comment type="caution">
    <text evidence="1">The sequence shown here is derived from an EMBL/GenBank/DDBJ whole genome shotgun (WGS) entry which is preliminary data.</text>
</comment>
<evidence type="ECO:0008006" key="3">
    <source>
        <dbReference type="Google" id="ProtNLM"/>
    </source>
</evidence>
<gene>
    <name evidence="1" type="ORF">GAGA_3373</name>
</gene>
<protein>
    <recommendedName>
        <fullName evidence="3">Sel1 repeat family protein</fullName>
    </recommendedName>
</protein>
<dbReference type="PANTHER" id="PTHR11102">
    <property type="entry name" value="SEL-1-LIKE PROTEIN"/>
    <property type="match status" value="1"/>
</dbReference>
<evidence type="ECO:0000313" key="1">
    <source>
        <dbReference type="EMBL" id="GAC06207.1"/>
    </source>
</evidence>
<accession>A0ABQ0IAC2</accession>